<gene>
    <name evidence="2" type="ORF">B1991_11275</name>
</gene>
<name>A0A4S3KEI4_9GAMM</name>
<dbReference type="AlphaFoldDB" id="A0A4S3KEI4"/>
<sequence>MTALPLDDVPAVKVYLGLPLFGRRAPPEGNRELARLQSEDFAMLLFKPAVAGAADELPRVVEALRQRGCLAPGQPIDLMGFSAGGAAALIALINGKVAVKAAAIVNASTGLGVSVHALERMTGRPYAWTSASRALAERTDAVRHAGEIGRGRPPVALLIVQGQGDNVLSPATATTLRDALQPYYVRNGNEKRLSLMLVPGMPHDWMVDGQAAGKVGRAISYWFEQHG</sequence>
<dbReference type="InterPro" id="IPR001375">
    <property type="entry name" value="Peptidase_S9_cat"/>
</dbReference>
<evidence type="ECO:0000259" key="1">
    <source>
        <dbReference type="Pfam" id="PF00326"/>
    </source>
</evidence>
<dbReference type="Gene3D" id="3.40.50.1820">
    <property type="entry name" value="alpha/beta hydrolase"/>
    <property type="match status" value="1"/>
</dbReference>
<accession>A0A4S3KEI4</accession>
<dbReference type="Proteomes" id="UP000306317">
    <property type="component" value="Unassembled WGS sequence"/>
</dbReference>
<evidence type="ECO:0000313" key="3">
    <source>
        <dbReference type="Proteomes" id="UP000306317"/>
    </source>
</evidence>
<keyword evidence="3" id="KW-1185">Reference proteome</keyword>
<feature type="domain" description="Peptidase S9 prolyl oligopeptidase catalytic" evidence="1">
    <location>
        <begin position="57"/>
        <end position="226"/>
    </location>
</feature>
<dbReference type="InterPro" id="IPR029058">
    <property type="entry name" value="AB_hydrolase_fold"/>
</dbReference>
<dbReference type="GO" id="GO:0008236">
    <property type="term" value="F:serine-type peptidase activity"/>
    <property type="evidence" value="ECO:0007669"/>
    <property type="project" value="InterPro"/>
</dbReference>
<protein>
    <recommendedName>
        <fullName evidence="1">Peptidase S9 prolyl oligopeptidase catalytic domain-containing protein</fullName>
    </recommendedName>
</protein>
<dbReference type="SUPFAM" id="SSF53474">
    <property type="entry name" value="alpha/beta-Hydrolases"/>
    <property type="match status" value="1"/>
</dbReference>
<dbReference type="GO" id="GO:0006508">
    <property type="term" value="P:proteolysis"/>
    <property type="evidence" value="ECO:0007669"/>
    <property type="project" value="InterPro"/>
</dbReference>
<dbReference type="EMBL" id="MWIO01000030">
    <property type="protein sequence ID" value="THD06906.1"/>
    <property type="molecule type" value="Genomic_DNA"/>
</dbReference>
<organism evidence="2 3">
    <name type="scientific">Rhodanobacter lindaniclasticus</name>
    <dbReference type="NCBI Taxonomy" id="75310"/>
    <lineage>
        <taxon>Bacteria</taxon>
        <taxon>Pseudomonadati</taxon>
        <taxon>Pseudomonadota</taxon>
        <taxon>Gammaproteobacteria</taxon>
        <taxon>Lysobacterales</taxon>
        <taxon>Rhodanobacteraceae</taxon>
        <taxon>Rhodanobacter</taxon>
    </lineage>
</organism>
<dbReference type="Pfam" id="PF00326">
    <property type="entry name" value="Peptidase_S9"/>
    <property type="match status" value="1"/>
</dbReference>
<evidence type="ECO:0000313" key="2">
    <source>
        <dbReference type="EMBL" id="THD06906.1"/>
    </source>
</evidence>
<reference evidence="2 3" key="1">
    <citation type="submission" date="2017-02" db="EMBL/GenBank/DDBJ databases">
        <title>Whole genome sequencing of Rhodanobacter lindaniclasticus DSM 17932.</title>
        <authorList>
            <person name="Kumar S."/>
            <person name="Patil P."/>
            <person name="Patil P.B."/>
        </authorList>
    </citation>
    <scope>NUCLEOTIDE SEQUENCE [LARGE SCALE GENOMIC DNA]</scope>
    <source>
        <strain evidence="2 3">DSM 17932</strain>
    </source>
</reference>
<comment type="caution">
    <text evidence="2">The sequence shown here is derived from an EMBL/GenBank/DDBJ whole genome shotgun (WGS) entry which is preliminary data.</text>
</comment>
<proteinExistence type="predicted"/>